<protein>
    <recommendedName>
        <fullName evidence="1">tRNA wybutosine-synthesis domain-containing protein</fullName>
    </recommendedName>
</protein>
<dbReference type="Pfam" id="PF08608">
    <property type="entry name" value="Wyosine_form"/>
    <property type="match status" value="1"/>
</dbReference>
<reference evidence="3" key="1">
    <citation type="submission" date="2012-10" db="EMBL/GenBank/DDBJ databases">
        <title>The complete genome sequence of Streptomyces collinus Tu 365.</title>
        <authorList>
            <person name="Ruckert C."/>
            <person name="Szczepanowski R."/>
            <person name="Goesmann A."/>
            <person name="Pross E.K."/>
            <person name="Musiol E.M."/>
            <person name="Blin K."/>
            <person name="Wohlleben W."/>
            <person name="Puhler A."/>
            <person name="Weber T."/>
            <person name="Kalinowski J."/>
        </authorList>
    </citation>
    <scope>NUCLEOTIDE SEQUENCE [LARGE SCALE GENOMIC DNA]</scope>
    <source>
        <strain evidence="3">DSM 40733 / Tue 365</strain>
    </source>
</reference>
<dbReference type="PATRIC" id="fig|1214242.5.peg.1039"/>
<gene>
    <name evidence="2" type="ORF">B446_05005</name>
</gene>
<evidence type="ECO:0000313" key="3">
    <source>
        <dbReference type="Proteomes" id="UP000015423"/>
    </source>
</evidence>
<keyword evidence="3" id="KW-1185">Reference proteome</keyword>
<evidence type="ECO:0000313" key="2">
    <source>
        <dbReference type="EMBL" id="AGS67829.1"/>
    </source>
</evidence>
<dbReference type="InterPro" id="IPR013917">
    <property type="entry name" value="tRNA_wybutosine-synth"/>
</dbReference>
<evidence type="ECO:0000259" key="1">
    <source>
        <dbReference type="Pfam" id="PF08608"/>
    </source>
</evidence>
<dbReference type="HOGENOM" id="CLU_2755986_0_0_11"/>
<reference evidence="2 3" key="2">
    <citation type="journal article" date="2013" name="J. Biotechnol.">
        <title>Complete genome sequence of the kirromycin producer Streptomyces collinus Tu 365 consisting of a linear chromosome and two linear plasmids.</title>
        <authorList>
            <person name="Ruckert C."/>
            <person name="Szczepanowski R."/>
            <person name="Albersmeier A."/>
            <person name="Goesmann A."/>
            <person name="Iftime D."/>
            <person name="Musiol E.M."/>
            <person name="Blin K."/>
            <person name="Wohlleben W."/>
            <person name="Puhler A."/>
            <person name="Kalinowski J."/>
            <person name="Weber T."/>
        </authorList>
    </citation>
    <scope>NUCLEOTIDE SEQUENCE [LARGE SCALE GENOMIC DNA]</scope>
    <source>
        <strain evidence="3">DSM 40733 / Tue 365</strain>
    </source>
</reference>
<accession>S5UXU5</accession>
<dbReference type="KEGG" id="sci:B446_05005"/>
<feature type="domain" description="tRNA wybutosine-synthesis" evidence="1">
    <location>
        <begin position="18"/>
        <end position="54"/>
    </location>
</feature>
<dbReference type="EMBL" id="CP006259">
    <property type="protein sequence ID" value="AGS67829.1"/>
    <property type="molecule type" value="Genomic_DNA"/>
</dbReference>
<organism evidence="2 3">
    <name type="scientific">Streptomyces collinus (strain DSM 40733 / Tue 365)</name>
    <dbReference type="NCBI Taxonomy" id="1214242"/>
    <lineage>
        <taxon>Bacteria</taxon>
        <taxon>Bacillati</taxon>
        <taxon>Actinomycetota</taxon>
        <taxon>Actinomycetes</taxon>
        <taxon>Kitasatosporales</taxon>
        <taxon>Streptomycetaceae</taxon>
        <taxon>Streptomyces</taxon>
    </lineage>
</organism>
<proteinExistence type="predicted"/>
<dbReference type="STRING" id="1214242.B446_05005"/>
<dbReference type="AlphaFoldDB" id="S5UXU5"/>
<name>S5UXU5_STRC3</name>
<dbReference type="Proteomes" id="UP000015423">
    <property type="component" value="Chromosome"/>
</dbReference>
<dbReference type="eggNOG" id="ENOG50326WG">
    <property type="taxonomic scope" value="Bacteria"/>
</dbReference>
<dbReference type="RefSeq" id="WP_020938313.1">
    <property type="nucleotide sequence ID" value="NC_021985.1"/>
</dbReference>
<sequence length="70" mass="8064">MRMVRATTPVTVRAEWDPWVWGPEAVVQRVRGSAVDFCLCVTRRRPWSGTDMTATGEDARKWLEVARVFL</sequence>